<feature type="binding site" evidence="9">
    <location>
        <position position="114"/>
    </location>
    <ligand>
        <name>Cu cation</name>
        <dbReference type="ChEBI" id="CHEBI:23378"/>
    </ligand>
</feature>
<gene>
    <name evidence="11" type="primary">bcp</name>
    <name evidence="11" type="ordered locus">RD1_2676</name>
</gene>
<feature type="binding site" evidence="9">
    <location>
        <position position="119"/>
    </location>
    <ligand>
        <name>Cu cation</name>
        <dbReference type="ChEBI" id="CHEBI:23378"/>
    </ligand>
</feature>
<dbReference type="KEGG" id="rde:RD1_2676"/>
<organism evidence="11 12">
    <name type="scientific">Roseobacter denitrificans (strain ATCC 33942 / OCh 114)</name>
    <name type="common">Erythrobacter sp. (strain OCh 114)</name>
    <name type="synonym">Roseobacter denitrificans</name>
    <dbReference type="NCBI Taxonomy" id="375451"/>
    <lineage>
        <taxon>Bacteria</taxon>
        <taxon>Pseudomonadati</taxon>
        <taxon>Pseudomonadota</taxon>
        <taxon>Alphaproteobacteria</taxon>
        <taxon>Rhodobacterales</taxon>
        <taxon>Roseobacteraceae</taxon>
        <taxon>Roseobacter</taxon>
    </lineage>
</organism>
<dbReference type="AlphaFoldDB" id="Q165X3"/>
<evidence type="ECO:0000259" key="10">
    <source>
        <dbReference type="Pfam" id="PF00127"/>
    </source>
</evidence>
<dbReference type="EMBL" id="CP000362">
    <property type="protein sequence ID" value="ABG32220.1"/>
    <property type="molecule type" value="Genomic_DNA"/>
</dbReference>
<keyword evidence="4 9" id="KW-0479">Metal-binding</keyword>
<evidence type="ECO:0000256" key="6">
    <source>
        <dbReference type="ARBA" id="ARBA00022982"/>
    </source>
</evidence>
<dbReference type="OrthoDB" id="7510199at2"/>
<proteinExistence type="predicted"/>
<evidence type="ECO:0000256" key="4">
    <source>
        <dbReference type="ARBA" id="ARBA00022723"/>
    </source>
</evidence>
<keyword evidence="3" id="KW-0813">Transport</keyword>
<evidence type="ECO:0000313" key="11">
    <source>
        <dbReference type="EMBL" id="ABG32220.1"/>
    </source>
</evidence>
<dbReference type="HOGENOM" id="CLU_124330_0_0_5"/>
<dbReference type="PRINTS" id="PR00155">
    <property type="entry name" value="AMICYANIN"/>
</dbReference>
<evidence type="ECO:0000256" key="7">
    <source>
        <dbReference type="ARBA" id="ARBA00023008"/>
    </source>
</evidence>
<dbReference type="InterPro" id="IPR028871">
    <property type="entry name" value="BlueCu_1_BS"/>
</dbReference>
<evidence type="ECO:0000256" key="9">
    <source>
        <dbReference type="PIRSR" id="PIRSR602386-1"/>
    </source>
</evidence>
<dbReference type="GO" id="GO:0009055">
    <property type="term" value="F:electron transfer activity"/>
    <property type="evidence" value="ECO:0007669"/>
    <property type="project" value="InterPro"/>
</dbReference>
<keyword evidence="5" id="KW-0574">Periplasm</keyword>
<dbReference type="CDD" id="cd04218">
    <property type="entry name" value="Pseudoazurin"/>
    <property type="match status" value="1"/>
</dbReference>
<reference evidence="11 12" key="1">
    <citation type="journal article" date="2007" name="J. Bacteriol.">
        <title>The complete genome sequence of Roseobacter denitrificans reveals a mixotrophic rather than photosynthetic metabolism.</title>
        <authorList>
            <person name="Swingley W.D."/>
            <person name="Sadekar S."/>
            <person name="Mastrian S.D."/>
            <person name="Matthies H.J."/>
            <person name="Hao J."/>
            <person name="Ramos H."/>
            <person name="Acharya C.R."/>
            <person name="Conrad A.L."/>
            <person name="Taylor H.L."/>
            <person name="Dejesa L.C."/>
            <person name="Shah M.K."/>
            <person name="O'huallachain M.E."/>
            <person name="Lince M.T."/>
            <person name="Blankenship R.E."/>
            <person name="Beatty J.T."/>
            <person name="Touchman J.W."/>
        </authorList>
    </citation>
    <scope>NUCLEOTIDE SEQUENCE [LARGE SCALE GENOMIC DNA]</scope>
    <source>
        <strain evidence="12">ATCC 33942 / OCh 114</strain>
    </source>
</reference>
<dbReference type="InterPro" id="IPR012745">
    <property type="entry name" value="Pseudoazurin"/>
</dbReference>
<dbReference type="PROSITE" id="PS00196">
    <property type="entry name" value="COPPER_BLUE"/>
    <property type="match status" value="1"/>
</dbReference>
<keyword evidence="12" id="KW-1185">Reference proteome</keyword>
<keyword evidence="6" id="KW-0249">Electron transport</keyword>
<dbReference type="GO" id="GO:0005507">
    <property type="term" value="F:copper ion binding"/>
    <property type="evidence" value="ECO:0007669"/>
    <property type="project" value="UniProtKB-UniRule"/>
</dbReference>
<evidence type="ECO:0000313" key="12">
    <source>
        <dbReference type="Proteomes" id="UP000007029"/>
    </source>
</evidence>
<dbReference type="InterPro" id="IPR000923">
    <property type="entry name" value="BlueCu_1"/>
</dbReference>
<evidence type="ECO:0000256" key="8">
    <source>
        <dbReference type="NCBIfam" id="TIGR02375"/>
    </source>
</evidence>
<dbReference type="InterPro" id="IPR002386">
    <property type="entry name" value="Amicyanin/Pseudoazurin"/>
</dbReference>
<name>Q165X3_ROSDO</name>
<feature type="binding site" evidence="9">
    <location>
        <position position="73"/>
    </location>
    <ligand>
        <name>Cu cation</name>
        <dbReference type="ChEBI" id="CHEBI:23378"/>
    </ligand>
</feature>
<dbReference type="Proteomes" id="UP000007029">
    <property type="component" value="Chromosome"/>
</dbReference>
<feature type="domain" description="Blue (type 1) copper" evidence="10">
    <location>
        <begin position="50"/>
        <end position="124"/>
    </location>
</feature>
<dbReference type="PRINTS" id="PR00156">
    <property type="entry name" value="COPPERBLUE"/>
</dbReference>
<evidence type="ECO:0000256" key="5">
    <source>
        <dbReference type="ARBA" id="ARBA00022764"/>
    </source>
</evidence>
<evidence type="ECO:0000256" key="2">
    <source>
        <dbReference type="ARBA" id="ARBA00016984"/>
    </source>
</evidence>
<dbReference type="STRING" id="375451.RD1_2676"/>
<evidence type="ECO:0000256" key="1">
    <source>
        <dbReference type="ARBA" id="ARBA00004418"/>
    </source>
</evidence>
<keyword evidence="7 9" id="KW-0186">Copper</keyword>
<dbReference type="RefSeq" id="WP_011568837.1">
    <property type="nucleotide sequence ID" value="NC_008209.1"/>
</dbReference>
<evidence type="ECO:0000256" key="3">
    <source>
        <dbReference type="ARBA" id="ARBA00022448"/>
    </source>
</evidence>
<dbReference type="InterPro" id="IPR001235">
    <property type="entry name" value="Copper_blue_Plastocyanin"/>
</dbReference>
<comment type="cofactor">
    <cofactor evidence="9">
        <name>Cu cation</name>
        <dbReference type="ChEBI" id="CHEBI:23378"/>
    </cofactor>
    <text evidence="9">Binds 1 copper ion per subunit.</text>
</comment>
<dbReference type="Pfam" id="PF00127">
    <property type="entry name" value="Copper-bind"/>
    <property type="match status" value="1"/>
</dbReference>
<dbReference type="Gene3D" id="2.60.40.420">
    <property type="entry name" value="Cupredoxins - blue copper proteins"/>
    <property type="match status" value="1"/>
</dbReference>
<dbReference type="eggNOG" id="COG3794">
    <property type="taxonomic scope" value="Bacteria"/>
</dbReference>
<dbReference type="InterPro" id="IPR008972">
    <property type="entry name" value="Cupredoxin"/>
</dbReference>
<accession>Q165X3</accession>
<dbReference type="NCBIfam" id="TIGR02375">
    <property type="entry name" value="pseudoazurin"/>
    <property type="match status" value="1"/>
</dbReference>
<comment type="subcellular location">
    <subcellularLocation>
        <location evidence="1">Periplasm</location>
    </subcellularLocation>
</comment>
<sequence>MLTRREFTLSLAALAGTQAIARPLTPAEKNARHSVLMLNAACGDAQRLNLFEPAILRVNAGDTVTFLATDSGHNTASKRGMIPQGATPWNGGIDEEISVTLSIPGIYGYICLPHYEMGMVGLIIAGDNLTNLAAASKLRHPGQAHAAFRALLKTLEPHKA</sequence>
<dbReference type="GO" id="GO:0042597">
    <property type="term" value="C:periplasmic space"/>
    <property type="evidence" value="ECO:0007669"/>
    <property type="project" value="UniProtKB-SubCell"/>
</dbReference>
<dbReference type="SUPFAM" id="SSF49503">
    <property type="entry name" value="Cupredoxins"/>
    <property type="match status" value="1"/>
</dbReference>
<feature type="binding site" evidence="9">
    <location>
        <position position="111"/>
    </location>
    <ligand>
        <name>Cu cation</name>
        <dbReference type="ChEBI" id="CHEBI:23378"/>
    </ligand>
</feature>
<protein>
    <recommendedName>
        <fullName evidence="2 8">Pseudoazurin</fullName>
    </recommendedName>
</protein>